<organism evidence="2 3">
    <name type="scientific">Fundicoccus ignavus</name>
    <dbReference type="NCBI Taxonomy" id="2664442"/>
    <lineage>
        <taxon>Bacteria</taxon>
        <taxon>Bacillati</taxon>
        <taxon>Bacillota</taxon>
        <taxon>Bacilli</taxon>
        <taxon>Lactobacillales</taxon>
        <taxon>Aerococcaceae</taxon>
        <taxon>Fundicoccus</taxon>
    </lineage>
</organism>
<dbReference type="InterPro" id="IPR000182">
    <property type="entry name" value="GNAT_dom"/>
</dbReference>
<accession>A0A844C5X7</accession>
<protein>
    <submittedName>
        <fullName evidence="2">GNAT family N-acetyltransferase</fullName>
    </submittedName>
</protein>
<dbReference type="GO" id="GO:0016747">
    <property type="term" value="F:acyltransferase activity, transferring groups other than amino-acyl groups"/>
    <property type="evidence" value="ECO:0007669"/>
    <property type="project" value="InterPro"/>
</dbReference>
<evidence type="ECO:0000313" key="2">
    <source>
        <dbReference type="EMBL" id="MRJ48452.1"/>
    </source>
</evidence>
<keyword evidence="2" id="KW-0808">Transferase</keyword>
<reference evidence="2 3" key="1">
    <citation type="submission" date="2019-11" db="EMBL/GenBank/DDBJ databases">
        <title>Characterisation of Fundicoccus ignavus gen. nov. sp. nov., a novel genus of the family Aerococcaceae from bulk tank milk.</title>
        <authorList>
            <person name="Siebert A."/>
            <person name="Huptas C."/>
            <person name="Wenning M."/>
            <person name="Scherer S."/>
            <person name="Doll E.V."/>
        </authorList>
    </citation>
    <scope>NUCLEOTIDE SEQUENCE [LARGE SCALE GENOMIC DNA]</scope>
    <source>
        <strain evidence="2 3">DSM 109652</strain>
    </source>
</reference>
<dbReference type="EMBL" id="WJQT01000031">
    <property type="protein sequence ID" value="MRJ48452.1"/>
    <property type="molecule type" value="Genomic_DNA"/>
</dbReference>
<name>A0A844C5X7_9LACT</name>
<comment type="caution">
    <text evidence="2">The sequence shown here is derived from an EMBL/GenBank/DDBJ whole genome shotgun (WGS) entry which is preliminary data.</text>
</comment>
<gene>
    <name evidence="2" type="ORF">GF867_12940</name>
</gene>
<dbReference type="RefSeq" id="WP_153833497.1">
    <property type="nucleotide sequence ID" value="NZ_WJQT01000031.1"/>
</dbReference>
<proteinExistence type="predicted"/>
<sequence>MRIEKETITIRSARIADAVQLNNWWNDGAVMQHAGFPNGIGQTLNGTIQAIQNWQDIIGQLCLIEIDDRPIGELSYRINSDGVAYTGWKICEVNYQNQGYGPQIIRLLFNYLFTDPTIKNSWPIKRVQWDTLLENKRAQYVYETKLKARKIGIRENVWQDQLGNWRSSVDYAITREEFLVLE</sequence>
<dbReference type="InterPro" id="IPR016181">
    <property type="entry name" value="Acyl_CoA_acyltransferase"/>
</dbReference>
<dbReference type="Proteomes" id="UP000440066">
    <property type="component" value="Unassembled WGS sequence"/>
</dbReference>
<evidence type="ECO:0000313" key="3">
    <source>
        <dbReference type="Proteomes" id="UP000440066"/>
    </source>
</evidence>
<feature type="domain" description="N-acetyltransferase" evidence="1">
    <location>
        <begin position="8"/>
        <end position="176"/>
    </location>
</feature>
<dbReference type="AlphaFoldDB" id="A0A844C5X7"/>
<dbReference type="SUPFAM" id="SSF55729">
    <property type="entry name" value="Acyl-CoA N-acyltransferases (Nat)"/>
    <property type="match status" value="1"/>
</dbReference>
<dbReference type="Pfam" id="PF13302">
    <property type="entry name" value="Acetyltransf_3"/>
    <property type="match status" value="1"/>
</dbReference>
<dbReference type="PROSITE" id="PS51186">
    <property type="entry name" value="GNAT"/>
    <property type="match status" value="1"/>
</dbReference>
<dbReference type="Gene3D" id="3.40.630.30">
    <property type="match status" value="1"/>
</dbReference>
<evidence type="ECO:0000259" key="1">
    <source>
        <dbReference type="PROSITE" id="PS51186"/>
    </source>
</evidence>